<evidence type="ECO:0000313" key="2">
    <source>
        <dbReference type="EMBL" id="AEJ20425.1"/>
    </source>
</evidence>
<dbReference type="OrthoDB" id="371239at2"/>
<dbReference type="eggNOG" id="ENOG5030JZC">
    <property type="taxonomic scope" value="Bacteria"/>
</dbReference>
<dbReference type="PANTHER" id="PTHR34351">
    <property type="entry name" value="SLR1927 PROTEIN-RELATED"/>
    <property type="match status" value="1"/>
</dbReference>
<reference evidence="3" key="1">
    <citation type="journal article" date="2013" name="Stand. Genomic Sci.">
        <title>Genome sequence of the thermophilic fresh-water bacterium Spirochaeta caldaria type strain (H1(T)), reclassification of Spirochaeta caldaria, Spirochaeta stenostrepta, and Spirochaeta zuelzerae in the genus Treponema as Treponema caldaria comb. nov., Treponema stenostrepta comb. nov., and Treponema zuelzerae comb. nov., and emendation of the genus Treponema.</title>
        <authorList>
            <person name="Abt B."/>
            <person name="Goker M."/>
            <person name="Scheuner C."/>
            <person name="Han C."/>
            <person name="Lu M."/>
            <person name="Misra M."/>
            <person name="Lapidus A."/>
            <person name="Nolan M."/>
            <person name="Lucas S."/>
            <person name="Hammon N."/>
            <person name="Deshpande S."/>
            <person name="Cheng J.F."/>
            <person name="Tapia R."/>
            <person name="Goodwin L.A."/>
            <person name="Pitluck S."/>
            <person name="Liolios K."/>
            <person name="Pagani I."/>
            <person name="Ivanova N."/>
            <person name="Mavromatis K."/>
            <person name="Mikhailova N."/>
            <person name="Huntemann M."/>
            <person name="Pati A."/>
            <person name="Chen A."/>
            <person name="Palaniappan K."/>
            <person name="Land M."/>
            <person name="Hauser L."/>
            <person name="Jeffries C.D."/>
            <person name="Rohde M."/>
            <person name="Spring S."/>
            <person name="Gronow S."/>
            <person name="Detter J.C."/>
            <person name="Bristow J."/>
            <person name="Eisen J.A."/>
            <person name="Markowitz V."/>
            <person name="Hugenholtz P."/>
            <person name="Kyrpides N.C."/>
            <person name="Woyke T."/>
            <person name="Klenk H.P."/>
        </authorList>
    </citation>
    <scope>NUCLEOTIDE SEQUENCE</scope>
    <source>
        <strain evidence="3">ATCC 51460 / DSM 7334 / H1</strain>
    </source>
</reference>
<accession>F8F399</accession>
<dbReference type="HOGENOM" id="CLU_674293_0_0_12"/>
<evidence type="ECO:0000313" key="3">
    <source>
        <dbReference type="Proteomes" id="UP000000503"/>
    </source>
</evidence>
<sequence>MGIRISPLGIAVLLFSIALSNSLPGLAGPFSRVMVLFPLVLVSVSLIQVWYSYLKFGFHQEFSTDHPVRGEAIQYTFALHYEGILPTCGIICQFTFQGPGLAGASEEPVFLWGKTNTTWSTTFCCAYRGIYAVGVERFIFKDSLGLFQFAYTVEPRIFYVYPEIIPLSQALESIFMGSGETGLRTGGGQEDVGVFESVYPLHHGEGARQIAWKRFAATGIPCAYRTAKATAPALRVVLDARPPPHIHKEEERLIAEDMAVSLVFSVLRYMAEQGIPTDFFCSSEFESYTITDLASFEALYYQSTSILFNDSRFPQAAWDGESATLLVTLQTPFEFASATGPDLYAVLEHRLLKGYGILLIIVPEPSLVEMVRKKTMDLLEQLPLNQSQVPCKVLDTRQGNEGITHALE</sequence>
<keyword evidence="3" id="KW-1185">Reference proteome</keyword>
<dbReference type="PANTHER" id="PTHR34351:SF2">
    <property type="entry name" value="DUF58 DOMAIN-CONTAINING PROTEIN"/>
    <property type="match status" value="1"/>
</dbReference>
<keyword evidence="1" id="KW-0472">Membrane</keyword>
<dbReference type="EMBL" id="CP002868">
    <property type="protein sequence ID" value="AEJ20425.1"/>
    <property type="molecule type" value="Genomic_DNA"/>
</dbReference>
<name>F8F399_GRAC1</name>
<dbReference type="AlphaFoldDB" id="F8F399"/>
<keyword evidence="1" id="KW-0812">Transmembrane</keyword>
<protein>
    <submittedName>
        <fullName evidence="2">Uncharacterized protein</fullName>
    </submittedName>
</protein>
<keyword evidence="1" id="KW-1133">Transmembrane helix</keyword>
<dbReference type="KEGG" id="scd:Spica_2314"/>
<dbReference type="RefSeq" id="WP_013969706.1">
    <property type="nucleotide sequence ID" value="NC_015732.1"/>
</dbReference>
<organism evidence="2 3">
    <name type="scientific">Gracilinema caldarium (strain ATCC 51460 / DSM 7334 / H1)</name>
    <name type="common">Treponema caldarium</name>
    <dbReference type="NCBI Taxonomy" id="744872"/>
    <lineage>
        <taxon>Bacteria</taxon>
        <taxon>Pseudomonadati</taxon>
        <taxon>Spirochaetota</taxon>
        <taxon>Spirochaetia</taxon>
        <taxon>Spirochaetales</taxon>
        <taxon>Breznakiellaceae</taxon>
        <taxon>Gracilinema</taxon>
    </lineage>
</organism>
<dbReference type="Proteomes" id="UP000000503">
    <property type="component" value="Chromosome"/>
</dbReference>
<gene>
    <name evidence="2" type="ordered locus">Spica_2314</name>
</gene>
<evidence type="ECO:0000256" key="1">
    <source>
        <dbReference type="SAM" id="Phobius"/>
    </source>
</evidence>
<proteinExistence type="predicted"/>
<feature type="transmembrane region" description="Helical" evidence="1">
    <location>
        <begin position="37"/>
        <end position="54"/>
    </location>
</feature>
<dbReference type="STRING" id="744872.Spica_2314"/>